<reference evidence="4 6" key="2">
    <citation type="submission" date="2023-11" db="EMBL/GenBank/DDBJ databases">
        <title>MicrobeMod: A computational toolkit for identifying prokaryotic methylation and restriction-modification with nanopore sequencing.</title>
        <authorList>
            <person name="Crits-Christoph A."/>
            <person name="Kang S.C."/>
            <person name="Lee H."/>
            <person name="Ostrov N."/>
        </authorList>
    </citation>
    <scope>NUCLEOTIDE SEQUENCE [LARGE SCALE GENOMIC DNA]</scope>
    <source>
        <strain evidence="4 6">ATCC 23090</strain>
    </source>
</reference>
<sequence>MKKISIVASALLLSATASFAQNTWSVDKAHSRLGYGVTHLGISESEGNFKSYEAKITASKADFSDAVIEVTADVNSINTDNEMRDKHVKSPDFFDAEKFGTLTFKSTSIKKASGKTFKVTGDLTLHGVTKPVTVDLTINGTTTNPMSKKEEVGIKVTGTFKRTDFGIGASMPAAMLSDEVVLKANGEFVKQ</sequence>
<organism evidence="3 5">
    <name type="scientific">Chitinophaga sancti</name>
    <dbReference type="NCBI Taxonomy" id="1004"/>
    <lineage>
        <taxon>Bacteria</taxon>
        <taxon>Pseudomonadati</taxon>
        <taxon>Bacteroidota</taxon>
        <taxon>Chitinophagia</taxon>
        <taxon>Chitinophagales</taxon>
        <taxon>Chitinophagaceae</taxon>
        <taxon>Chitinophaga</taxon>
    </lineage>
</organism>
<dbReference type="InterPro" id="IPR007372">
    <property type="entry name" value="Lipid/polyisoprenoid-bd_YceI"/>
</dbReference>
<protein>
    <submittedName>
        <fullName evidence="3">Polyisoprenoid-binding protein YceI</fullName>
    </submittedName>
    <submittedName>
        <fullName evidence="4">YceI family protein</fullName>
    </submittedName>
</protein>
<gene>
    <name evidence="3" type="ORF">SAMN05661012_04432</name>
    <name evidence="4" type="ORF">SR876_02235</name>
</gene>
<dbReference type="Pfam" id="PF04264">
    <property type="entry name" value="YceI"/>
    <property type="match status" value="1"/>
</dbReference>
<dbReference type="EMBL" id="FPIZ01000015">
    <property type="protein sequence ID" value="SFW76889.1"/>
    <property type="molecule type" value="Genomic_DNA"/>
</dbReference>
<dbReference type="AlphaFoldDB" id="A0A1K1RXU3"/>
<dbReference type="RefSeq" id="WP_072363413.1">
    <property type="nucleotide sequence ID" value="NZ_CBHWAX010000014.1"/>
</dbReference>
<reference evidence="3 5" key="1">
    <citation type="submission" date="2016-11" db="EMBL/GenBank/DDBJ databases">
        <authorList>
            <person name="Jaros S."/>
            <person name="Januszkiewicz K."/>
            <person name="Wedrychowicz H."/>
        </authorList>
    </citation>
    <scope>NUCLEOTIDE SEQUENCE [LARGE SCALE GENOMIC DNA]</scope>
    <source>
        <strain evidence="3 5">DSM 784</strain>
    </source>
</reference>
<dbReference type="Proteomes" id="UP000183788">
    <property type="component" value="Unassembled WGS sequence"/>
</dbReference>
<feature type="chain" id="PRO_5009667786" evidence="1">
    <location>
        <begin position="21"/>
        <end position="191"/>
    </location>
</feature>
<accession>A0A1K1RXU3</accession>
<dbReference type="PANTHER" id="PTHR34406">
    <property type="entry name" value="PROTEIN YCEI"/>
    <property type="match status" value="1"/>
</dbReference>
<dbReference type="Gene3D" id="2.40.128.110">
    <property type="entry name" value="Lipid/polyisoprenoid-binding, YceI-like"/>
    <property type="match status" value="1"/>
</dbReference>
<evidence type="ECO:0000259" key="2">
    <source>
        <dbReference type="SMART" id="SM00867"/>
    </source>
</evidence>
<proteinExistence type="predicted"/>
<evidence type="ECO:0000313" key="6">
    <source>
        <dbReference type="Proteomes" id="UP001326715"/>
    </source>
</evidence>
<dbReference type="Proteomes" id="UP001326715">
    <property type="component" value="Chromosome"/>
</dbReference>
<dbReference type="SUPFAM" id="SSF101874">
    <property type="entry name" value="YceI-like"/>
    <property type="match status" value="1"/>
</dbReference>
<dbReference type="OrthoDB" id="9811006at2"/>
<feature type="signal peptide" evidence="1">
    <location>
        <begin position="1"/>
        <end position="20"/>
    </location>
</feature>
<dbReference type="STRING" id="1004.SAMN05661012_04432"/>
<keyword evidence="6" id="KW-1185">Reference proteome</keyword>
<feature type="domain" description="Lipid/polyisoprenoid-binding YceI-like" evidence="2">
    <location>
        <begin position="23"/>
        <end position="189"/>
    </location>
</feature>
<name>A0A1K1RXU3_9BACT</name>
<dbReference type="PANTHER" id="PTHR34406:SF1">
    <property type="entry name" value="PROTEIN YCEI"/>
    <property type="match status" value="1"/>
</dbReference>
<dbReference type="EMBL" id="CP140154">
    <property type="protein sequence ID" value="WQG90299.1"/>
    <property type="molecule type" value="Genomic_DNA"/>
</dbReference>
<dbReference type="InterPro" id="IPR036761">
    <property type="entry name" value="TTHA0802/YceI-like_sf"/>
</dbReference>
<evidence type="ECO:0000313" key="5">
    <source>
        <dbReference type="Proteomes" id="UP000183788"/>
    </source>
</evidence>
<dbReference type="SMART" id="SM00867">
    <property type="entry name" value="YceI"/>
    <property type="match status" value="1"/>
</dbReference>
<evidence type="ECO:0000313" key="3">
    <source>
        <dbReference type="EMBL" id="SFW76889.1"/>
    </source>
</evidence>
<keyword evidence="1" id="KW-0732">Signal</keyword>
<evidence type="ECO:0000313" key="4">
    <source>
        <dbReference type="EMBL" id="WQG90299.1"/>
    </source>
</evidence>
<evidence type="ECO:0000256" key="1">
    <source>
        <dbReference type="SAM" id="SignalP"/>
    </source>
</evidence>